<proteinExistence type="predicted"/>
<dbReference type="PROSITE" id="PS51005">
    <property type="entry name" value="NAC"/>
    <property type="match status" value="2"/>
</dbReference>
<evidence type="ECO:0000313" key="6">
    <source>
        <dbReference type="EMBL" id="WVZ49732.1"/>
    </source>
</evidence>
<feature type="domain" description="NAC" evidence="5">
    <location>
        <begin position="1"/>
        <end position="155"/>
    </location>
</feature>
<gene>
    <name evidence="6" type="ORF">U9M48_001063</name>
</gene>
<evidence type="ECO:0000313" key="7">
    <source>
        <dbReference type="Proteomes" id="UP001341281"/>
    </source>
</evidence>
<name>A0AAQ3PMW3_PASNO</name>
<keyword evidence="1" id="KW-0805">Transcription regulation</keyword>
<evidence type="ECO:0000256" key="3">
    <source>
        <dbReference type="ARBA" id="ARBA00023163"/>
    </source>
</evidence>
<dbReference type="Proteomes" id="UP001341281">
    <property type="component" value="Chromosome 01"/>
</dbReference>
<dbReference type="Pfam" id="PF02365">
    <property type="entry name" value="NAM"/>
    <property type="match status" value="2"/>
</dbReference>
<dbReference type="Gene3D" id="2.170.150.80">
    <property type="entry name" value="NAC domain"/>
    <property type="match status" value="2"/>
</dbReference>
<dbReference type="PANTHER" id="PTHR31744">
    <property type="entry name" value="PROTEIN CUP-SHAPED COTYLEDON 2-RELATED"/>
    <property type="match status" value="1"/>
</dbReference>
<dbReference type="GO" id="GO:0006355">
    <property type="term" value="P:regulation of DNA-templated transcription"/>
    <property type="evidence" value="ECO:0007669"/>
    <property type="project" value="InterPro"/>
</dbReference>
<organism evidence="6 7">
    <name type="scientific">Paspalum notatum var. saurae</name>
    <dbReference type="NCBI Taxonomy" id="547442"/>
    <lineage>
        <taxon>Eukaryota</taxon>
        <taxon>Viridiplantae</taxon>
        <taxon>Streptophyta</taxon>
        <taxon>Embryophyta</taxon>
        <taxon>Tracheophyta</taxon>
        <taxon>Spermatophyta</taxon>
        <taxon>Magnoliopsida</taxon>
        <taxon>Liliopsida</taxon>
        <taxon>Poales</taxon>
        <taxon>Poaceae</taxon>
        <taxon>PACMAD clade</taxon>
        <taxon>Panicoideae</taxon>
        <taxon>Andropogonodae</taxon>
        <taxon>Paspaleae</taxon>
        <taxon>Paspalinae</taxon>
        <taxon>Paspalum</taxon>
    </lineage>
</organism>
<dbReference type="InterPro" id="IPR036093">
    <property type="entry name" value="NAC_dom_sf"/>
</dbReference>
<dbReference type="SUPFAM" id="SSF101941">
    <property type="entry name" value="NAC domain"/>
    <property type="match status" value="2"/>
</dbReference>
<feature type="domain" description="NAC" evidence="5">
    <location>
        <begin position="185"/>
        <end position="338"/>
    </location>
</feature>
<accession>A0AAQ3PMW3</accession>
<dbReference type="GO" id="GO:0003677">
    <property type="term" value="F:DNA binding"/>
    <property type="evidence" value="ECO:0007669"/>
    <property type="project" value="UniProtKB-KW"/>
</dbReference>
<evidence type="ECO:0000256" key="2">
    <source>
        <dbReference type="ARBA" id="ARBA00023125"/>
    </source>
</evidence>
<sequence>FISTVGDALRPRASGKPCAVPFLADVDDIYRFDPWHLPADKAVFRAEQEWCCFCPWKGIYPNILRTCRVTISGYWKAIGADWPICSTGGGGKLLGMKKVLVFYKGRAPGGTRTAWVMHEYHLDPTTSSSSIMKNKKKTFSCVQLDKWVLCKIFNKQSKGLQLISPSMDDDKDLISQRLPPEFSELPPGFHFRPTDEELILHYLRNRATAVPCPAPIFGDDVDKHMLDPWELPTVGYFCHSKDHNSSTGTTRFNHATKSGYWTMDRENEYDKAITLSAADNKTIGFKTTLTFYTGRAPQGVKTSWMMHEYRLADSTLSSTIHSAKQVQCSASSIRIYMRLCSICI</sequence>
<protein>
    <recommendedName>
        <fullName evidence="5">NAC domain-containing protein</fullName>
    </recommendedName>
</protein>
<keyword evidence="4" id="KW-0539">Nucleus</keyword>
<keyword evidence="2" id="KW-0238">DNA-binding</keyword>
<dbReference type="EMBL" id="CP144745">
    <property type="protein sequence ID" value="WVZ49732.1"/>
    <property type="molecule type" value="Genomic_DNA"/>
</dbReference>
<feature type="non-terminal residue" evidence="6">
    <location>
        <position position="1"/>
    </location>
</feature>
<reference evidence="6 7" key="1">
    <citation type="submission" date="2024-02" db="EMBL/GenBank/DDBJ databases">
        <title>High-quality chromosome-scale genome assembly of Pensacola bahiagrass (Paspalum notatum Flugge var. saurae).</title>
        <authorList>
            <person name="Vega J.M."/>
            <person name="Podio M."/>
            <person name="Orjuela J."/>
            <person name="Siena L.A."/>
            <person name="Pessino S.C."/>
            <person name="Combes M.C."/>
            <person name="Mariac C."/>
            <person name="Albertini E."/>
            <person name="Pupilli F."/>
            <person name="Ortiz J.P.A."/>
            <person name="Leblanc O."/>
        </authorList>
    </citation>
    <scope>NUCLEOTIDE SEQUENCE [LARGE SCALE GENOMIC DNA]</scope>
    <source>
        <strain evidence="6">R1</strain>
        <tissue evidence="6">Leaf</tissue>
    </source>
</reference>
<dbReference type="AlphaFoldDB" id="A0AAQ3PMW3"/>
<dbReference type="InterPro" id="IPR003441">
    <property type="entry name" value="NAC-dom"/>
</dbReference>
<evidence type="ECO:0000256" key="1">
    <source>
        <dbReference type="ARBA" id="ARBA00023015"/>
    </source>
</evidence>
<evidence type="ECO:0000256" key="4">
    <source>
        <dbReference type="ARBA" id="ARBA00023242"/>
    </source>
</evidence>
<keyword evidence="3" id="KW-0804">Transcription</keyword>
<keyword evidence="7" id="KW-1185">Reference proteome</keyword>
<evidence type="ECO:0000259" key="5">
    <source>
        <dbReference type="PROSITE" id="PS51005"/>
    </source>
</evidence>